<evidence type="ECO:0000256" key="2">
    <source>
        <dbReference type="ARBA" id="ARBA00022679"/>
    </source>
</evidence>
<gene>
    <name evidence="3" type="ORF">PQG45_02745</name>
</gene>
<keyword evidence="2" id="KW-0808">Transferase</keyword>
<dbReference type="Pfam" id="PF01075">
    <property type="entry name" value="Glyco_transf_9"/>
    <property type="match status" value="1"/>
</dbReference>
<dbReference type="Gene3D" id="3.40.50.2000">
    <property type="entry name" value="Glycogen Phosphorylase B"/>
    <property type="match status" value="2"/>
</dbReference>
<reference evidence="3 4" key="1">
    <citation type="submission" date="2023-09" db="EMBL/GenBank/DDBJ databases">
        <title>Aquirufa genomes.</title>
        <authorList>
            <person name="Pitt A."/>
        </authorList>
    </citation>
    <scope>NUCLEOTIDE SEQUENCE [LARGE SCALE GENOMIC DNA]</scope>
    <source>
        <strain evidence="3 4">LEOWEIH-7C</strain>
    </source>
</reference>
<sequence length="334" mass="37223">MSSANKVLIIQTAFLGDAILISSLLEKIRLESPETSIHLLVRKGNESIFQAYPHANLAQVWAYDKKQKWASWRSLQKDLRAEKFDQVFVAQRFFGMGLLSLSIGAKKVIGFDKNPLSWFFTERVTHDWGNGKHETERNTALLSSWLGSKVYKPFLSLAGDNVVPVENYICISPGSVWETKRTPVRVWIDFIKLLPASQPVVLMGAPNEVHLAEEIEKACPQNTIVNEAGKHGLVDAIRIYQHSMMSYVNDSGPMHICSAVDTPTVAVFCSTIPAFGFGPLASWNRIVEVKNLACRPCGDHGKISCPLGHYACGNQITGNQLFKFYEELLAARSK</sequence>
<dbReference type="CDD" id="cd03789">
    <property type="entry name" value="GT9_LPS_heptosyltransferase"/>
    <property type="match status" value="1"/>
</dbReference>
<comment type="caution">
    <text evidence="3">The sequence shown here is derived from an EMBL/GenBank/DDBJ whole genome shotgun (WGS) entry which is preliminary data.</text>
</comment>
<dbReference type="InterPro" id="IPR051199">
    <property type="entry name" value="LPS_LOS_Heptosyltrfase"/>
</dbReference>
<accession>A0ABU3TQ25</accession>
<dbReference type="PANTHER" id="PTHR30160">
    <property type="entry name" value="TETRAACYLDISACCHARIDE 4'-KINASE-RELATED"/>
    <property type="match status" value="1"/>
</dbReference>
<dbReference type="EMBL" id="JAVNWW010000001">
    <property type="protein sequence ID" value="MDU0807951.1"/>
    <property type="molecule type" value="Genomic_DNA"/>
</dbReference>
<dbReference type="RefSeq" id="WP_315576516.1">
    <property type="nucleotide sequence ID" value="NZ_JARDXH010000004.1"/>
</dbReference>
<dbReference type="InterPro" id="IPR002201">
    <property type="entry name" value="Glyco_trans_9"/>
</dbReference>
<dbReference type="Proteomes" id="UP001249959">
    <property type="component" value="Unassembled WGS sequence"/>
</dbReference>
<organism evidence="3 4">
    <name type="scientific">Aquirufa regiilacus</name>
    <dbReference type="NCBI Taxonomy" id="3024868"/>
    <lineage>
        <taxon>Bacteria</taxon>
        <taxon>Pseudomonadati</taxon>
        <taxon>Bacteroidota</taxon>
        <taxon>Cytophagia</taxon>
        <taxon>Cytophagales</taxon>
        <taxon>Flectobacillaceae</taxon>
        <taxon>Aquirufa</taxon>
    </lineage>
</organism>
<keyword evidence="1" id="KW-0328">Glycosyltransferase</keyword>
<evidence type="ECO:0000256" key="1">
    <source>
        <dbReference type="ARBA" id="ARBA00022676"/>
    </source>
</evidence>
<dbReference type="SUPFAM" id="SSF53756">
    <property type="entry name" value="UDP-Glycosyltransferase/glycogen phosphorylase"/>
    <property type="match status" value="1"/>
</dbReference>
<evidence type="ECO:0000313" key="4">
    <source>
        <dbReference type="Proteomes" id="UP001249959"/>
    </source>
</evidence>
<keyword evidence="4" id="KW-1185">Reference proteome</keyword>
<proteinExistence type="predicted"/>
<name>A0ABU3TQ25_9BACT</name>
<dbReference type="PANTHER" id="PTHR30160:SF1">
    <property type="entry name" value="LIPOPOLYSACCHARIDE 1,2-N-ACETYLGLUCOSAMINETRANSFERASE-RELATED"/>
    <property type="match status" value="1"/>
</dbReference>
<protein>
    <submittedName>
        <fullName evidence="3">Glycosyltransferase family 9 protein</fullName>
    </submittedName>
</protein>
<evidence type="ECO:0000313" key="3">
    <source>
        <dbReference type="EMBL" id="MDU0807951.1"/>
    </source>
</evidence>